<keyword evidence="2" id="KW-0472">Membrane</keyword>
<sequence>MRRDLKVHTSWLQKIFLVVLGLLLTEALLYMVGWGYNYVQRTYNPKTIASSTSEKSNESKVILCIGESTTAWGLGDSYPAVLQRKLDALYGSNTYYVINEGVAGSDTQKIALSLESLLILYKPDIVITMVGINDSWQIRGETGLLKYSKLYKLYTLIRHNLDLLKNNQTQKPEEEQALSVEKRNFLKTDYEAIRLLSDSERELLEQAEREFRSKRFLEAVQAYKSALNFEELPNYIRFNLGQALLEIGNKNEAEKFFEDYVKGNPSDLAQVRVASLYHFAFGISDRYGQSLAQKYSRMALQSNPENIEALKILGCSLESQKDTQVEAKGYLEKAIRLGSVDGNVIVSLARIYRNEGRFKDSEKILKIGLNDPTDMGFFIWKDLIAFYQTQKDWVNAEKFVDEALRKYPNNQNLIDVKSEIYKAQGKKYESEGKDIRYWKKNFLLFPPTRENYVQIAKIIEGKKIQHVAMQYPMRSIEELKTLLVDFKSIAFVDNQNNFQTAVEQKGFDAIFNDNFAEDFGHMTPLGSQILVEKLITDLQRQNILPVK</sequence>
<dbReference type="PATRIC" id="fig|1184267.3.peg.2374"/>
<keyword evidence="2" id="KW-1133">Transmembrane helix</keyword>
<dbReference type="PANTHER" id="PTHR44216:SF3">
    <property type="entry name" value="PROTEIN O-MANNOSYL-TRANSFERASE TMTC2"/>
    <property type="match status" value="1"/>
</dbReference>
<dbReference type="Pfam" id="PF13432">
    <property type="entry name" value="TPR_16"/>
    <property type="match status" value="1"/>
</dbReference>
<dbReference type="GO" id="GO:0016788">
    <property type="term" value="F:hydrolase activity, acting on ester bonds"/>
    <property type="evidence" value="ECO:0007669"/>
    <property type="project" value="UniProtKB-ARBA"/>
</dbReference>
<dbReference type="SUPFAM" id="SSF52266">
    <property type="entry name" value="SGNH hydrolase"/>
    <property type="match status" value="1"/>
</dbReference>
<evidence type="ECO:0000256" key="1">
    <source>
        <dbReference type="PROSITE-ProRule" id="PRU00339"/>
    </source>
</evidence>
<evidence type="ECO:0000313" key="5">
    <source>
        <dbReference type="Proteomes" id="UP000012040"/>
    </source>
</evidence>
<feature type="repeat" description="TPR" evidence="1">
    <location>
        <begin position="234"/>
        <end position="267"/>
    </location>
</feature>
<dbReference type="STRING" id="1184267.A11Q_2341"/>
<dbReference type="eggNOG" id="COG2755">
    <property type="taxonomic scope" value="Bacteria"/>
</dbReference>
<dbReference type="InterPro" id="IPR019734">
    <property type="entry name" value="TPR_rpt"/>
</dbReference>
<dbReference type="InterPro" id="IPR011990">
    <property type="entry name" value="TPR-like_helical_dom_sf"/>
</dbReference>
<feature type="transmembrane region" description="Helical" evidence="2">
    <location>
        <begin position="12"/>
        <end position="36"/>
    </location>
</feature>
<dbReference type="PANTHER" id="PTHR44216">
    <property type="entry name" value="PROTEIN O-MANNOSYL-TRANSFERASE TMTC2"/>
    <property type="match status" value="1"/>
</dbReference>
<dbReference type="InterPro" id="IPR052384">
    <property type="entry name" value="TMTC_O-mannosyltransferase"/>
</dbReference>
<dbReference type="RefSeq" id="WP_015471047.1">
    <property type="nucleotide sequence ID" value="NC_020813.1"/>
</dbReference>
<dbReference type="Gene3D" id="1.25.40.10">
    <property type="entry name" value="Tetratricopeptide repeat domain"/>
    <property type="match status" value="2"/>
</dbReference>
<dbReference type="OrthoDB" id="9800698at2"/>
<keyword evidence="1" id="KW-0802">TPR repeat</keyword>
<gene>
    <name evidence="4" type="ORF">A11Q_2341</name>
</gene>
<dbReference type="Pfam" id="PF13472">
    <property type="entry name" value="Lipase_GDSL_2"/>
    <property type="match status" value="1"/>
</dbReference>
<feature type="domain" description="SGNH hydrolase-type esterase" evidence="3">
    <location>
        <begin position="64"/>
        <end position="147"/>
    </location>
</feature>
<dbReference type="AlphaFoldDB" id="M4VB01"/>
<name>M4VB01_9BACT</name>
<dbReference type="HOGENOM" id="CLU_497540_0_0_7"/>
<evidence type="ECO:0000313" key="4">
    <source>
        <dbReference type="EMBL" id="AGH96557.1"/>
    </source>
</evidence>
<dbReference type="SUPFAM" id="SSF48452">
    <property type="entry name" value="TPR-like"/>
    <property type="match status" value="1"/>
</dbReference>
<protein>
    <recommendedName>
        <fullName evidence="3">SGNH hydrolase-type esterase domain-containing protein</fullName>
    </recommendedName>
</protein>
<organism evidence="4 5">
    <name type="scientific">Pseudobdellovibrio exovorus JSS</name>
    <dbReference type="NCBI Taxonomy" id="1184267"/>
    <lineage>
        <taxon>Bacteria</taxon>
        <taxon>Pseudomonadati</taxon>
        <taxon>Bdellovibrionota</taxon>
        <taxon>Bdellovibrionia</taxon>
        <taxon>Bdellovibrionales</taxon>
        <taxon>Pseudobdellovibrionaceae</taxon>
        <taxon>Pseudobdellovibrio</taxon>
    </lineage>
</organism>
<dbReference type="Gene3D" id="3.40.50.1110">
    <property type="entry name" value="SGNH hydrolase"/>
    <property type="match status" value="1"/>
</dbReference>
<evidence type="ECO:0000259" key="3">
    <source>
        <dbReference type="Pfam" id="PF13472"/>
    </source>
</evidence>
<dbReference type="EMBL" id="CP003537">
    <property type="protein sequence ID" value="AGH96557.1"/>
    <property type="molecule type" value="Genomic_DNA"/>
</dbReference>
<dbReference type="KEGG" id="bex:A11Q_2341"/>
<dbReference type="GO" id="GO:0000030">
    <property type="term" value="F:mannosyltransferase activity"/>
    <property type="evidence" value="ECO:0007669"/>
    <property type="project" value="TreeGrafter"/>
</dbReference>
<dbReference type="InterPro" id="IPR036514">
    <property type="entry name" value="SGNH_hydro_sf"/>
</dbReference>
<accession>M4VB01</accession>
<keyword evidence="5" id="KW-1185">Reference proteome</keyword>
<dbReference type="Proteomes" id="UP000012040">
    <property type="component" value="Chromosome"/>
</dbReference>
<dbReference type="GO" id="GO:0035269">
    <property type="term" value="P:protein O-linked glycosylation via mannose"/>
    <property type="evidence" value="ECO:0007669"/>
    <property type="project" value="TreeGrafter"/>
</dbReference>
<dbReference type="InterPro" id="IPR013830">
    <property type="entry name" value="SGNH_hydro"/>
</dbReference>
<proteinExistence type="predicted"/>
<evidence type="ECO:0000256" key="2">
    <source>
        <dbReference type="SAM" id="Phobius"/>
    </source>
</evidence>
<reference evidence="4 5" key="1">
    <citation type="journal article" date="2013" name="ISME J.">
        <title>By their genes ye shall know them: genomic signatures of predatory bacteria.</title>
        <authorList>
            <person name="Pasternak Z."/>
            <person name="Pietrokovski S."/>
            <person name="Rotem O."/>
            <person name="Gophna U."/>
            <person name="Lurie-Weinberger M.N."/>
            <person name="Jurkevitch E."/>
        </authorList>
    </citation>
    <scope>NUCLEOTIDE SEQUENCE [LARGE SCALE GENOMIC DNA]</scope>
    <source>
        <strain evidence="4 5">JSS</strain>
    </source>
</reference>
<keyword evidence="2" id="KW-0812">Transmembrane</keyword>
<dbReference type="PROSITE" id="PS50005">
    <property type="entry name" value="TPR"/>
    <property type="match status" value="1"/>
</dbReference>